<feature type="region of interest" description="Disordered" evidence="1">
    <location>
        <begin position="1"/>
        <end position="20"/>
    </location>
</feature>
<evidence type="ECO:0000313" key="2">
    <source>
        <dbReference type="EMBL" id="KFB39159.1"/>
    </source>
</evidence>
<dbReference type="AlphaFoldDB" id="A0A084VMG5"/>
<gene>
    <name evidence="2" type="ORF">ZHAS_00006495</name>
</gene>
<reference evidence="3" key="2">
    <citation type="submission" date="2020-05" db="UniProtKB">
        <authorList>
            <consortium name="EnsemblMetazoa"/>
        </authorList>
    </citation>
    <scope>IDENTIFICATION</scope>
</reference>
<evidence type="ECO:0000313" key="3">
    <source>
        <dbReference type="EnsemblMetazoa" id="ASIC006495-PA"/>
    </source>
</evidence>
<accession>A0A084VMG5</accession>
<reference evidence="2 4" key="1">
    <citation type="journal article" date="2014" name="BMC Genomics">
        <title>Genome sequence of Anopheles sinensis provides insight into genetics basis of mosquito competence for malaria parasites.</title>
        <authorList>
            <person name="Zhou D."/>
            <person name="Zhang D."/>
            <person name="Ding G."/>
            <person name="Shi L."/>
            <person name="Hou Q."/>
            <person name="Ye Y."/>
            <person name="Xu Y."/>
            <person name="Zhou H."/>
            <person name="Xiong C."/>
            <person name="Li S."/>
            <person name="Yu J."/>
            <person name="Hong S."/>
            <person name="Yu X."/>
            <person name="Zou P."/>
            <person name="Chen C."/>
            <person name="Chang X."/>
            <person name="Wang W."/>
            <person name="Lv Y."/>
            <person name="Sun Y."/>
            <person name="Ma L."/>
            <person name="Shen B."/>
            <person name="Zhu C."/>
        </authorList>
    </citation>
    <scope>NUCLEOTIDE SEQUENCE [LARGE SCALE GENOMIC DNA]</scope>
</reference>
<dbReference type="EMBL" id="KE524975">
    <property type="protein sequence ID" value="KFB39159.1"/>
    <property type="molecule type" value="Genomic_DNA"/>
</dbReference>
<protein>
    <submittedName>
        <fullName evidence="2 3">Uncharacterized protein</fullName>
    </submittedName>
</protein>
<keyword evidence="4" id="KW-1185">Reference proteome</keyword>
<dbReference type="EMBL" id="ATLV01014593">
    <property type="status" value="NOT_ANNOTATED_CDS"/>
    <property type="molecule type" value="Genomic_DNA"/>
</dbReference>
<dbReference type="Proteomes" id="UP000030765">
    <property type="component" value="Unassembled WGS sequence"/>
</dbReference>
<name>A0A084VMG5_ANOSI</name>
<evidence type="ECO:0000313" key="4">
    <source>
        <dbReference type="Proteomes" id="UP000030765"/>
    </source>
</evidence>
<proteinExistence type="predicted"/>
<dbReference type="EnsemblMetazoa" id="ASIC006495-RA">
    <property type="protein sequence ID" value="ASIC006495-PA"/>
    <property type="gene ID" value="ASIC006495"/>
</dbReference>
<evidence type="ECO:0000256" key="1">
    <source>
        <dbReference type="SAM" id="MobiDB-lite"/>
    </source>
</evidence>
<organism evidence="2">
    <name type="scientific">Anopheles sinensis</name>
    <name type="common">Mosquito</name>
    <dbReference type="NCBI Taxonomy" id="74873"/>
    <lineage>
        <taxon>Eukaryota</taxon>
        <taxon>Metazoa</taxon>
        <taxon>Ecdysozoa</taxon>
        <taxon>Arthropoda</taxon>
        <taxon>Hexapoda</taxon>
        <taxon>Insecta</taxon>
        <taxon>Pterygota</taxon>
        <taxon>Neoptera</taxon>
        <taxon>Endopterygota</taxon>
        <taxon>Diptera</taxon>
        <taxon>Nematocera</taxon>
        <taxon>Culicoidea</taxon>
        <taxon>Culicidae</taxon>
        <taxon>Anophelinae</taxon>
        <taxon>Anopheles</taxon>
    </lineage>
</organism>
<dbReference type="VEuPathDB" id="VectorBase:ASIC006495"/>
<sequence length="55" mass="6053">MLTTSMPMPSRDGGGATKRTDWACSEGAHAIRRFAALFSIPHTSNFLREKKVSQT</sequence>